<dbReference type="SUPFAM" id="SSF53474">
    <property type="entry name" value="alpha/beta-Hydrolases"/>
    <property type="match status" value="1"/>
</dbReference>
<reference evidence="6 7" key="1">
    <citation type="submission" date="2020-01" db="EMBL/GenBank/DDBJ databases">
        <authorList>
            <consortium name="DOE Joint Genome Institute"/>
            <person name="Haridas S."/>
            <person name="Albert R."/>
            <person name="Binder M."/>
            <person name="Bloem J."/>
            <person name="Labutti K."/>
            <person name="Salamov A."/>
            <person name="Andreopoulos B."/>
            <person name="Baker S.E."/>
            <person name="Barry K."/>
            <person name="Bills G."/>
            <person name="Bluhm B.H."/>
            <person name="Cannon C."/>
            <person name="Castanera R."/>
            <person name="Culley D.E."/>
            <person name="Daum C."/>
            <person name="Ezra D."/>
            <person name="Gonzalez J.B."/>
            <person name="Henrissat B."/>
            <person name="Kuo A."/>
            <person name="Liang C."/>
            <person name="Lipzen A."/>
            <person name="Lutzoni F."/>
            <person name="Magnuson J."/>
            <person name="Mondo S."/>
            <person name="Nolan M."/>
            <person name="Ohm R."/>
            <person name="Pangilinan J."/>
            <person name="Park H.-J.H."/>
            <person name="Ramirez L."/>
            <person name="Alfaro M."/>
            <person name="Sun H."/>
            <person name="Tritt A."/>
            <person name="Yoshinaga Y."/>
            <person name="Zwiers L.-H.L."/>
            <person name="Turgeon B.G."/>
            <person name="Goodwin S.B."/>
            <person name="Spatafora J.W."/>
            <person name="Crous P.W."/>
            <person name="Grigoriev I.V."/>
        </authorList>
    </citation>
    <scope>NUCLEOTIDE SEQUENCE [LARGE SCALE GENOMIC DNA]</scope>
    <source>
        <strain evidence="6 7">CBS 611.86</strain>
    </source>
</reference>
<feature type="domain" description="Peptidase S33 tripeptidyl aminopeptidase-like C-terminal" evidence="5">
    <location>
        <begin position="423"/>
        <end position="521"/>
    </location>
</feature>
<evidence type="ECO:0000259" key="4">
    <source>
        <dbReference type="Pfam" id="PF00561"/>
    </source>
</evidence>
<comment type="caution">
    <text evidence="6">The sequence shown here is derived from an EMBL/GenBank/DDBJ whole genome shotgun (WGS) entry which is preliminary data.</text>
</comment>
<dbReference type="Pfam" id="PF08386">
    <property type="entry name" value="Abhydrolase_4"/>
    <property type="match status" value="1"/>
</dbReference>
<feature type="domain" description="AB hydrolase-1" evidence="4">
    <location>
        <begin position="91"/>
        <end position="257"/>
    </location>
</feature>
<keyword evidence="3" id="KW-0732">Signal</keyword>
<evidence type="ECO:0000313" key="7">
    <source>
        <dbReference type="Proteomes" id="UP000481861"/>
    </source>
</evidence>
<dbReference type="GO" id="GO:0016787">
    <property type="term" value="F:hydrolase activity"/>
    <property type="evidence" value="ECO:0007669"/>
    <property type="project" value="UniProtKB-KW"/>
</dbReference>
<evidence type="ECO:0000313" key="6">
    <source>
        <dbReference type="EMBL" id="KAF2867038.1"/>
    </source>
</evidence>
<dbReference type="InterPro" id="IPR029058">
    <property type="entry name" value="AB_hydrolase_fold"/>
</dbReference>
<keyword evidence="2" id="KW-0378">Hydrolase</keyword>
<dbReference type="AlphaFoldDB" id="A0A7C8M399"/>
<dbReference type="EMBL" id="JAADJZ010000025">
    <property type="protein sequence ID" value="KAF2867038.1"/>
    <property type="molecule type" value="Genomic_DNA"/>
</dbReference>
<evidence type="ECO:0000259" key="5">
    <source>
        <dbReference type="Pfam" id="PF08386"/>
    </source>
</evidence>
<name>A0A7C8M399_9PLEO</name>
<sequence>MVWFTCFAVVGGLMAVVAARPVVRGYGTSGMVYDHFDMEASPELKWLPCFDERQATCALLQVPLDYANPNAGTTNIAFTKWTSYNESTQDILFNPGGPGIGGIGYVNNELQAEYILEVLGSDYNLISFDPRGVNRSGPALSCFPGELARHRPNYTEMAMTAPLSESYMASKAYDEFCTKANAETEAKYAGTVAVTQDMAHFIDLNHAQKGLEGKALLNYYGVSYGTTLGQTFAALFPDRVGRMILASNMDSAEYYTGAYQSSISDTDAAFRSFFEYCHKGGPEQCAFYGNSTTPEEMETRYLAALRSLRESPLIVAEPSDPLLKQPEIITETAVMQWAFRATYEPLTMFPKLARGFAAIENGDGAAFARVVREYPPIQPPKDVFKLIVCIDAHTNYPIKTFQDFLGTREAYIKESHYGGPTVALANLMNCAGVNITPPQSQQFPGFPAAGTQTLTPILFVNNLRDPITPLVSAHKSSARFPGSVVLAQDATGHGASGSRCIDDYTLAYMADASLPPKDTTCQPDVVPFMTISKQ</sequence>
<dbReference type="Proteomes" id="UP000481861">
    <property type="component" value="Unassembled WGS sequence"/>
</dbReference>
<dbReference type="PANTHER" id="PTHR43248:SF25">
    <property type="entry name" value="AB HYDROLASE-1 DOMAIN-CONTAINING PROTEIN-RELATED"/>
    <property type="match status" value="1"/>
</dbReference>
<evidence type="ECO:0000256" key="2">
    <source>
        <dbReference type="ARBA" id="ARBA00022801"/>
    </source>
</evidence>
<feature type="chain" id="PRO_5028955969" evidence="3">
    <location>
        <begin position="20"/>
        <end position="534"/>
    </location>
</feature>
<comment type="similarity">
    <text evidence="1">Belongs to the peptidase S33 family.</text>
</comment>
<dbReference type="OrthoDB" id="425534at2759"/>
<keyword evidence="7" id="KW-1185">Reference proteome</keyword>
<protein>
    <submittedName>
        <fullName evidence="6">TAP-like protein-domain-containing protein</fullName>
    </submittedName>
</protein>
<dbReference type="PANTHER" id="PTHR43248">
    <property type="entry name" value="2-SUCCINYL-6-HYDROXY-2,4-CYCLOHEXADIENE-1-CARBOXYLATE SYNTHASE"/>
    <property type="match status" value="1"/>
</dbReference>
<proteinExistence type="inferred from homology"/>
<evidence type="ECO:0000256" key="3">
    <source>
        <dbReference type="SAM" id="SignalP"/>
    </source>
</evidence>
<dbReference type="Pfam" id="PF00561">
    <property type="entry name" value="Abhydrolase_1"/>
    <property type="match status" value="1"/>
</dbReference>
<accession>A0A7C8M399</accession>
<feature type="signal peptide" evidence="3">
    <location>
        <begin position="1"/>
        <end position="19"/>
    </location>
</feature>
<dbReference type="InterPro" id="IPR051601">
    <property type="entry name" value="Serine_prot/Carboxylest_S33"/>
</dbReference>
<dbReference type="InterPro" id="IPR000073">
    <property type="entry name" value="AB_hydrolase_1"/>
</dbReference>
<dbReference type="Gene3D" id="3.40.50.1820">
    <property type="entry name" value="alpha/beta hydrolase"/>
    <property type="match status" value="1"/>
</dbReference>
<gene>
    <name evidence="6" type="ORF">BDV95DRAFT_598544</name>
</gene>
<dbReference type="InterPro" id="IPR013595">
    <property type="entry name" value="Pept_S33_TAP-like_C"/>
</dbReference>
<organism evidence="6 7">
    <name type="scientific">Massariosphaeria phaeospora</name>
    <dbReference type="NCBI Taxonomy" id="100035"/>
    <lineage>
        <taxon>Eukaryota</taxon>
        <taxon>Fungi</taxon>
        <taxon>Dikarya</taxon>
        <taxon>Ascomycota</taxon>
        <taxon>Pezizomycotina</taxon>
        <taxon>Dothideomycetes</taxon>
        <taxon>Pleosporomycetidae</taxon>
        <taxon>Pleosporales</taxon>
        <taxon>Pleosporales incertae sedis</taxon>
        <taxon>Massariosphaeria</taxon>
    </lineage>
</organism>
<evidence type="ECO:0000256" key="1">
    <source>
        <dbReference type="ARBA" id="ARBA00010088"/>
    </source>
</evidence>